<sequence>MFEKFDYESVTGFDWDERKSRSNFAKHGIDFDVAVEIFYGPIVLRRSDRNHEERWIAIGSSENRMIAVVFTRRADVIRIISARRARKNEESEYRNAKVGRPPEGQD</sequence>
<accession>A0A975NFG1</accession>
<evidence type="ECO:0000313" key="3">
    <source>
        <dbReference type="Proteomes" id="UP000680839"/>
    </source>
</evidence>
<dbReference type="RefSeq" id="WP_215622799.1">
    <property type="nucleotide sequence ID" value="NZ_CP076134.1"/>
</dbReference>
<proteinExistence type="predicted"/>
<protein>
    <submittedName>
        <fullName evidence="2">BrnT family toxin</fullName>
    </submittedName>
</protein>
<organism evidence="2 3">
    <name type="scientific">Bradyrhizobium sediminis</name>
    <dbReference type="NCBI Taxonomy" id="2840469"/>
    <lineage>
        <taxon>Bacteria</taxon>
        <taxon>Pseudomonadati</taxon>
        <taxon>Pseudomonadota</taxon>
        <taxon>Alphaproteobacteria</taxon>
        <taxon>Hyphomicrobiales</taxon>
        <taxon>Nitrobacteraceae</taxon>
        <taxon>Bradyrhizobium</taxon>
    </lineage>
</organism>
<dbReference type="Pfam" id="PF04365">
    <property type="entry name" value="BrnT_toxin"/>
    <property type="match status" value="1"/>
</dbReference>
<dbReference type="Gene3D" id="3.10.450.530">
    <property type="entry name" value="Ribonuclease toxin, BrnT, of type II toxin-antitoxin system"/>
    <property type="match status" value="1"/>
</dbReference>
<evidence type="ECO:0000313" key="2">
    <source>
        <dbReference type="EMBL" id="QWG14162.1"/>
    </source>
</evidence>
<dbReference type="InterPro" id="IPR007460">
    <property type="entry name" value="BrnT_toxin"/>
</dbReference>
<name>A0A975NFG1_9BRAD</name>
<dbReference type="AlphaFoldDB" id="A0A975NFG1"/>
<evidence type="ECO:0000256" key="1">
    <source>
        <dbReference type="SAM" id="MobiDB-lite"/>
    </source>
</evidence>
<feature type="region of interest" description="Disordered" evidence="1">
    <location>
        <begin position="85"/>
        <end position="106"/>
    </location>
</feature>
<reference evidence="2" key="1">
    <citation type="submission" date="2021-06" db="EMBL/GenBank/DDBJ databases">
        <title>Bradyrhizobium sp. S2-20-1 Genome sequencing.</title>
        <authorList>
            <person name="Jin L."/>
        </authorList>
    </citation>
    <scope>NUCLEOTIDE SEQUENCE</scope>
    <source>
        <strain evidence="2">S2-20-1</strain>
    </source>
</reference>
<dbReference type="Proteomes" id="UP000680839">
    <property type="component" value="Chromosome"/>
</dbReference>
<dbReference type="InterPro" id="IPR038573">
    <property type="entry name" value="BrnT_sf"/>
</dbReference>
<gene>
    <name evidence="2" type="ORF">KMZ29_05585</name>
</gene>
<dbReference type="EMBL" id="CP076134">
    <property type="protein sequence ID" value="QWG14162.1"/>
    <property type="molecule type" value="Genomic_DNA"/>
</dbReference>